<dbReference type="EMBL" id="FUUY01000001">
    <property type="protein sequence ID" value="SJX20922.1"/>
    <property type="molecule type" value="Genomic_DNA"/>
</dbReference>
<evidence type="ECO:0000313" key="3">
    <source>
        <dbReference type="EMBL" id="SJX20922.1"/>
    </source>
</evidence>
<dbReference type="PANTHER" id="PTHR32114">
    <property type="entry name" value="ABC TRANSPORTER ABCH.3"/>
    <property type="match status" value="1"/>
</dbReference>
<dbReference type="InterPro" id="IPR038729">
    <property type="entry name" value="Rad50/SbcC_AAA"/>
</dbReference>
<dbReference type="AlphaFoldDB" id="A0A1R7Q9K9"/>
<dbReference type="PANTHER" id="PTHR32114:SF2">
    <property type="entry name" value="ABC TRANSPORTER ABCH.3"/>
    <property type="match status" value="1"/>
</dbReference>
<evidence type="ECO:0000256" key="1">
    <source>
        <dbReference type="SAM" id="Coils"/>
    </source>
</evidence>
<accession>A0A1R7Q9K9</accession>
<feature type="domain" description="Rad50/SbcC-type AAA" evidence="2">
    <location>
        <begin position="23"/>
        <end position="314"/>
    </location>
</feature>
<dbReference type="InterPro" id="IPR027417">
    <property type="entry name" value="P-loop_NTPase"/>
</dbReference>
<reference evidence="3 4" key="1">
    <citation type="submission" date="2017-02" db="EMBL/GenBank/DDBJ databases">
        <authorList>
            <person name="Peterson S.W."/>
        </authorList>
    </citation>
    <scope>NUCLEOTIDE SEQUENCE [LARGE SCALE GENOMIC DNA]</scope>
    <source>
        <strain evidence="3">C6</strain>
    </source>
</reference>
<protein>
    <recommendedName>
        <fullName evidence="2">Rad50/SbcC-type AAA domain-containing protein</fullName>
    </recommendedName>
</protein>
<dbReference type="Pfam" id="PF13476">
    <property type="entry name" value="AAA_23"/>
    <property type="match status" value="1"/>
</dbReference>
<organism evidence="3 4">
    <name type="scientific">Acinetobacter johnsonii</name>
    <dbReference type="NCBI Taxonomy" id="40214"/>
    <lineage>
        <taxon>Bacteria</taxon>
        <taxon>Pseudomonadati</taxon>
        <taxon>Pseudomonadota</taxon>
        <taxon>Gammaproteobacteria</taxon>
        <taxon>Moraxellales</taxon>
        <taxon>Moraxellaceae</taxon>
        <taxon>Acinetobacter</taxon>
    </lineage>
</organism>
<gene>
    <name evidence="3" type="ORF">ACNJC6_00522</name>
</gene>
<proteinExistence type="predicted"/>
<evidence type="ECO:0000313" key="4">
    <source>
        <dbReference type="Proteomes" id="UP000196240"/>
    </source>
</evidence>
<feature type="coiled-coil region" evidence="1">
    <location>
        <begin position="440"/>
        <end position="498"/>
    </location>
</feature>
<name>A0A1R7Q9K9_ACIJO</name>
<keyword evidence="1" id="KW-0175">Coiled coil</keyword>
<dbReference type="Gene3D" id="3.40.50.300">
    <property type="entry name" value="P-loop containing nucleotide triphosphate hydrolases"/>
    <property type="match status" value="1"/>
</dbReference>
<dbReference type="RefSeq" id="WP_087011027.1">
    <property type="nucleotide sequence ID" value="NZ_FUUY01000001.1"/>
</dbReference>
<evidence type="ECO:0000259" key="2">
    <source>
        <dbReference type="Pfam" id="PF13476"/>
    </source>
</evidence>
<dbReference type="Proteomes" id="UP000196240">
    <property type="component" value="Unassembled WGS sequence"/>
</dbReference>
<sequence>MLALQLIELTIIVQTIQNKVFSTKIPFKKGLNVIRADNTSGKSTCVNAIAYALGLESILGPLKSKPFPKSLYETINDSKNNGTSYNVTHSYVELKIQNKNNEVATVKRLIKDQNNIITVHKDNEYQDYFLKSYGSLGSSKSEYGFHNWLENFMGWELPLVPHLNGDKVKLYLEAVFPLFFIEQKRGWSEIQANVPVNYGIKNVKKTAIEYVLDISNFETENRLNNLRKRLDHCEDQWKFLSNSIESLCNVSNFYFSGISPIGNQIFPIDYFISGVNADIPLHIAKVTLMKELQSESENTPKDNDLIEKIESQKEVLRGLYESLSYLERKKEQLQTVQFESANKSKILYNDLQRYKQLALLTKLGSENNFTVDLEECPICHNELSDFLHISHKKTTVAPMTLEQNILFIKEQHDFMNNISNKHSDEILEVNHKLQRKHLLLNDEEAKLKLLESDYSELFGDVHFQIRRKIELEKKIEDINNFLTKVDEFENSLKKLQLNWQTTYESYSLLKKQLGDSSGSKTIFNLEELMQKNLNLFGFSTSEIDKITISRNTLRPEQNGYDIIAETSASDYIRTIWAFTLALLELATDDDLSIKHGGFVIFDEPRQHETRTQSLDDLIKYTSQIFENTGQAIFTTSFENLELLNSDFKQANIIYYDDYILQPLN</sequence>